<reference evidence="1" key="1">
    <citation type="submission" date="2019-06" db="EMBL/GenBank/DDBJ databases">
        <title>Complete genome sequence of Methanobrevibacter arboriphilus strain SA.</title>
        <authorList>
            <person name="Asakawa S."/>
        </authorList>
    </citation>
    <scope>NUCLEOTIDE SEQUENCE</scope>
    <source>
        <strain evidence="1">SA</strain>
    </source>
</reference>
<organism evidence="1 2">
    <name type="scientific">Methanobrevibacter arboriphilus</name>
    <dbReference type="NCBI Taxonomy" id="39441"/>
    <lineage>
        <taxon>Archaea</taxon>
        <taxon>Methanobacteriati</taxon>
        <taxon>Methanobacteriota</taxon>
        <taxon>Methanomada group</taxon>
        <taxon>Methanobacteria</taxon>
        <taxon>Methanobacteriales</taxon>
        <taxon>Methanobacteriaceae</taxon>
        <taxon>Methanobrevibacter</taxon>
    </lineage>
</organism>
<name>A0ACA8R5C0_METAZ</name>
<protein>
    <submittedName>
        <fullName evidence="1">ATP synthase subunit C</fullName>
    </submittedName>
</protein>
<sequence length="384" mass="43020">MADELIGIINNLGIPTEAFLVIVILAFLAIGAVIVIVASRPVLDIYPYLQPNARVRARKGRLFNEKQLSEIIEADNIEEVTNYLRGFKDYADYVDKYPIEKALDVQLAESYNLISRIAPNSVKDTFSLLAKKVDISNIKSLIAAKEMGLSREETLNFLIPVGNHYETFEQLADVKTVSDVINGLDGTEYATLLEDALPAYNESKMVLPLESALDKYFLESILSKSAVATDNNSRLLHEFIGTQVDVANLKLIIRAKNDNLSFDEAGSFLIKSGYQIREWKMKDLLESDSVSDIVGRLEGTDYHEVLSESLPEYNEKNSLEVLEKALDDLVYQTAKSLSIQNTLGVGPIISYLTKKENETKNLKLILRAKRDVNFSISEIQEMLV</sequence>
<proteinExistence type="predicted"/>
<dbReference type="EMBL" id="AP019779">
    <property type="protein sequence ID" value="BBL62751.1"/>
    <property type="molecule type" value="Genomic_DNA"/>
</dbReference>
<evidence type="ECO:0000313" key="2">
    <source>
        <dbReference type="Proteomes" id="UP000825015"/>
    </source>
</evidence>
<gene>
    <name evidence="1" type="ORF">MarbSA_17910</name>
</gene>
<keyword evidence="2" id="KW-1185">Reference proteome</keyword>
<dbReference type="Proteomes" id="UP000825015">
    <property type="component" value="Chromosome"/>
</dbReference>
<evidence type="ECO:0000313" key="1">
    <source>
        <dbReference type="EMBL" id="BBL62751.1"/>
    </source>
</evidence>
<accession>A0ACA8R5C0</accession>